<dbReference type="Pfam" id="PF00059">
    <property type="entry name" value="Lectin_C"/>
    <property type="match status" value="3"/>
</dbReference>
<proteinExistence type="predicted"/>
<feature type="chain" id="PRO_5040937876" description="C-type lectin domain-containing protein" evidence="2">
    <location>
        <begin position="20"/>
        <end position="354"/>
    </location>
</feature>
<accession>A0A9W7TD94</accession>
<dbReference type="SUPFAM" id="SSF56436">
    <property type="entry name" value="C-type lectin-like"/>
    <property type="match status" value="3"/>
</dbReference>
<feature type="domain" description="C-type lectin" evidence="3">
    <location>
        <begin position="26"/>
        <end position="138"/>
    </location>
</feature>
<organism evidence="4 5">
    <name type="scientific">Triplophysa rosa</name>
    <name type="common">Cave loach</name>
    <dbReference type="NCBI Taxonomy" id="992332"/>
    <lineage>
        <taxon>Eukaryota</taxon>
        <taxon>Metazoa</taxon>
        <taxon>Chordata</taxon>
        <taxon>Craniata</taxon>
        <taxon>Vertebrata</taxon>
        <taxon>Euteleostomi</taxon>
        <taxon>Actinopterygii</taxon>
        <taxon>Neopterygii</taxon>
        <taxon>Teleostei</taxon>
        <taxon>Ostariophysi</taxon>
        <taxon>Cypriniformes</taxon>
        <taxon>Nemacheilidae</taxon>
        <taxon>Triplophysa</taxon>
    </lineage>
</organism>
<dbReference type="SMART" id="SM00034">
    <property type="entry name" value="CLECT"/>
    <property type="match status" value="3"/>
</dbReference>
<keyword evidence="5" id="KW-1185">Reference proteome</keyword>
<feature type="domain" description="C-type lectin" evidence="3">
    <location>
        <begin position="138"/>
        <end position="232"/>
    </location>
</feature>
<evidence type="ECO:0000256" key="2">
    <source>
        <dbReference type="SAM" id="SignalP"/>
    </source>
</evidence>
<keyword evidence="2" id="KW-0732">Signal</keyword>
<dbReference type="Gene3D" id="3.10.100.10">
    <property type="entry name" value="Mannose-Binding Protein A, subunit A"/>
    <property type="match status" value="3"/>
</dbReference>
<evidence type="ECO:0000313" key="5">
    <source>
        <dbReference type="Proteomes" id="UP001059041"/>
    </source>
</evidence>
<evidence type="ECO:0000256" key="1">
    <source>
        <dbReference type="ARBA" id="ARBA00023157"/>
    </source>
</evidence>
<dbReference type="Proteomes" id="UP001059041">
    <property type="component" value="Linkage Group LG21"/>
</dbReference>
<dbReference type="AlphaFoldDB" id="A0A9W7TD94"/>
<dbReference type="InterPro" id="IPR016186">
    <property type="entry name" value="C-type_lectin-like/link_sf"/>
</dbReference>
<feature type="signal peptide" evidence="2">
    <location>
        <begin position="1"/>
        <end position="19"/>
    </location>
</feature>
<dbReference type="CDD" id="cd00037">
    <property type="entry name" value="CLECT"/>
    <property type="match status" value="1"/>
</dbReference>
<dbReference type="PANTHER" id="PTHR45784:SF3">
    <property type="entry name" value="C-TYPE LECTIN DOMAIN FAMILY 4 MEMBER K-LIKE-RELATED"/>
    <property type="match status" value="1"/>
</dbReference>
<evidence type="ECO:0000313" key="4">
    <source>
        <dbReference type="EMBL" id="KAI7794651.1"/>
    </source>
</evidence>
<dbReference type="InterPro" id="IPR016187">
    <property type="entry name" value="CTDL_fold"/>
</dbReference>
<dbReference type="InterPro" id="IPR018378">
    <property type="entry name" value="C-type_lectin_CS"/>
</dbReference>
<dbReference type="EMBL" id="JAFHDT010000021">
    <property type="protein sequence ID" value="KAI7794651.1"/>
    <property type="molecule type" value="Genomic_DNA"/>
</dbReference>
<comment type="caution">
    <text evidence="4">The sequence shown here is derived from an EMBL/GenBank/DDBJ whole genome shotgun (WGS) entry which is preliminary data.</text>
</comment>
<name>A0A9W7TD94_TRIRA</name>
<protein>
    <recommendedName>
        <fullName evidence="3">C-type lectin domain-containing protein</fullName>
    </recommendedName>
</protein>
<reference evidence="4" key="1">
    <citation type="submission" date="2021-02" db="EMBL/GenBank/DDBJ databases">
        <title>Comparative genomics reveals that relaxation of natural selection precedes convergent phenotypic evolution of cavefish.</title>
        <authorList>
            <person name="Peng Z."/>
        </authorList>
    </citation>
    <scope>NUCLEOTIDE SEQUENCE</scope>
    <source>
        <tissue evidence="4">Muscle</tissue>
    </source>
</reference>
<feature type="domain" description="C-type lectin" evidence="3">
    <location>
        <begin position="238"/>
        <end position="351"/>
    </location>
</feature>
<dbReference type="PROSITE" id="PS00615">
    <property type="entry name" value="C_TYPE_LECTIN_1"/>
    <property type="match status" value="2"/>
</dbReference>
<dbReference type="PROSITE" id="PS51257">
    <property type="entry name" value="PROKAR_LIPOPROTEIN"/>
    <property type="match status" value="1"/>
</dbReference>
<gene>
    <name evidence="4" type="ORF">IRJ41_020521</name>
</gene>
<dbReference type="PROSITE" id="PS50041">
    <property type="entry name" value="C_TYPE_LECTIN_2"/>
    <property type="match status" value="3"/>
</dbReference>
<sequence>MKCSLLIKIHFMLNVIVFSACSLRQYHFVNRSMSWAEAQRYCRENHTDLTPVNNTTDLQNIINTVNRQTVWIGLHKMNNITWKWSLGDQAFYIGNQSPYRDWGNGQPDNGEKDDCVFMEKDGKWHDARCTDGISFICYNGSSKTFILEHEHKTWHDAQSYCREKHTDLARVTNNNENDQMKELIKPNQNAWIGLFRDSSDQTVSQICTKVEVSQHRSWIDNDCNRTLPFVCHNDKLILFRENVTWTGALEHCRRNQMDLVCVESEEIQRGVMNVMKDASTSEVWLGLRHSCVVGIWFWVSGETMCYQNWAEGNGTGEEDCRDGGRAAAIQTGPDRTWISLPGTRKLDFICSKIP</sequence>
<evidence type="ECO:0000259" key="3">
    <source>
        <dbReference type="PROSITE" id="PS50041"/>
    </source>
</evidence>
<dbReference type="PANTHER" id="PTHR45784">
    <property type="entry name" value="C-TYPE LECTIN DOMAIN FAMILY 20 MEMBER A-RELATED"/>
    <property type="match status" value="1"/>
</dbReference>
<keyword evidence="1" id="KW-1015">Disulfide bond</keyword>
<dbReference type="InterPro" id="IPR001304">
    <property type="entry name" value="C-type_lectin-like"/>
</dbReference>